<protein>
    <recommendedName>
        <fullName evidence="3">DUF1508 domain-containing protein</fullName>
    </recommendedName>
</protein>
<keyword evidence="2" id="KW-1185">Reference proteome</keyword>
<organism evidence="1 2">
    <name type="scientific">Paenarthrobacter aurescens</name>
    <name type="common">Arthrobacter aurescens</name>
    <dbReference type="NCBI Taxonomy" id="43663"/>
    <lineage>
        <taxon>Bacteria</taxon>
        <taxon>Bacillati</taxon>
        <taxon>Actinomycetota</taxon>
        <taxon>Actinomycetes</taxon>
        <taxon>Micrococcales</taxon>
        <taxon>Micrococcaceae</taxon>
        <taxon>Paenarthrobacter</taxon>
    </lineage>
</organism>
<dbReference type="GeneID" id="97299347"/>
<gene>
    <name evidence="1" type="ORF">AAU01_19870</name>
</gene>
<dbReference type="Gene3D" id="2.30.29.80">
    <property type="match status" value="1"/>
</dbReference>
<dbReference type="InterPro" id="IPR036913">
    <property type="entry name" value="YegP-like_sf"/>
</dbReference>
<dbReference type="AlphaFoldDB" id="A0A4Y3NC12"/>
<evidence type="ECO:0008006" key="3">
    <source>
        <dbReference type="Google" id="ProtNLM"/>
    </source>
</evidence>
<accession>A0A4Y3NC12</accession>
<dbReference type="Proteomes" id="UP000317715">
    <property type="component" value="Unassembled WGS sequence"/>
</dbReference>
<reference evidence="1 2" key="1">
    <citation type="submission" date="2019-06" db="EMBL/GenBank/DDBJ databases">
        <title>Whole genome shotgun sequence of Paenarthrobacter aurescens NBRC 12136.</title>
        <authorList>
            <person name="Hosoyama A."/>
            <person name="Uohara A."/>
            <person name="Ohji S."/>
            <person name="Ichikawa N."/>
        </authorList>
    </citation>
    <scope>NUCLEOTIDE SEQUENCE [LARGE SCALE GENOMIC DNA]</scope>
    <source>
        <strain evidence="1 2">NBRC 12136</strain>
    </source>
</reference>
<comment type="caution">
    <text evidence="1">The sequence shown here is derived from an EMBL/GenBank/DDBJ whole genome shotgun (WGS) entry which is preliminary data.</text>
</comment>
<name>A0A4Y3NC12_PAEAU</name>
<evidence type="ECO:0000313" key="1">
    <source>
        <dbReference type="EMBL" id="GEB19232.1"/>
    </source>
</evidence>
<dbReference type="EMBL" id="BJMD01000010">
    <property type="protein sequence ID" value="GEB19232.1"/>
    <property type="molecule type" value="Genomic_DNA"/>
</dbReference>
<dbReference type="SUPFAM" id="SSF160113">
    <property type="entry name" value="YegP-like"/>
    <property type="match status" value="1"/>
</dbReference>
<evidence type="ECO:0000313" key="2">
    <source>
        <dbReference type="Proteomes" id="UP000317715"/>
    </source>
</evidence>
<dbReference type="OrthoDB" id="4951197at2"/>
<proteinExistence type="predicted"/>
<dbReference type="RefSeq" id="WP_141283468.1">
    <property type="nucleotide sequence ID" value="NZ_BAAAWK010000001.1"/>
</dbReference>
<sequence length="63" mass="6792">MAGHFELFEESGGDCRVRLVDGDGTELALSICFQDKDSAAKAIYSLREIAASGLIEDHTSRTS</sequence>